<organism evidence="1 2">
    <name type="scientific">Gloeocapsopsis crepidinum LEGE 06123</name>
    <dbReference type="NCBI Taxonomy" id="588587"/>
    <lineage>
        <taxon>Bacteria</taxon>
        <taxon>Bacillati</taxon>
        <taxon>Cyanobacteriota</taxon>
        <taxon>Cyanophyceae</taxon>
        <taxon>Oscillatoriophycideae</taxon>
        <taxon>Chroococcales</taxon>
        <taxon>Chroococcaceae</taxon>
        <taxon>Gloeocapsopsis</taxon>
    </lineage>
</organism>
<dbReference type="EMBL" id="JADEWN010000032">
    <property type="protein sequence ID" value="MBE9191428.1"/>
    <property type="molecule type" value="Genomic_DNA"/>
</dbReference>
<reference evidence="1 2" key="1">
    <citation type="submission" date="2020-10" db="EMBL/GenBank/DDBJ databases">
        <authorList>
            <person name="Castelo-Branco R."/>
            <person name="Eusebio N."/>
            <person name="Adriana R."/>
            <person name="Vieira A."/>
            <person name="Brugerolle De Fraissinette N."/>
            <person name="Rezende De Castro R."/>
            <person name="Schneider M.P."/>
            <person name="Vasconcelos V."/>
            <person name="Leao P.N."/>
        </authorList>
    </citation>
    <scope>NUCLEOTIDE SEQUENCE [LARGE SCALE GENOMIC DNA]</scope>
    <source>
        <strain evidence="1 2">LEGE 06123</strain>
    </source>
</reference>
<proteinExistence type="predicted"/>
<evidence type="ECO:0000313" key="2">
    <source>
        <dbReference type="Proteomes" id="UP000651156"/>
    </source>
</evidence>
<comment type="caution">
    <text evidence="1">The sequence shown here is derived from an EMBL/GenBank/DDBJ whole genome shotgun (WGS) entry which is preliminary data.</text>
</comment>
<name>A0ABR9UTR2_9CHRO</name>
<protein>
    <submittedName>
        <fullName evidence="1">Uncharacterized protein</fullName>
    </submittedName>
</protein>
<sequence length="83" mass="9447">MSNFIRIGTNIINLEQVTFINMMDGKFVTIHFNVAVGSSEETYLECCVFDKDSPEAKALLYYFDQMNPTPNLLDVVDDQFLGN</sequence>
<gene>
    <name evidence="1" type="ORF">IQ230_13940</name>
</gene>
<evidence type="ECO:0000313" key="1">
    <source>
        <dbReference type="EMBL" id="MBE9191428.1"/>
    </source>
</evidence>
<accession>A0ABR9UTR2</accession>
<dbReference type="Proteomes" id="UP000651156">
    <property type="component" value="Unassembled WGS sequence"/>
</dbReference>
<dbReference type="RefSeq" id="WP_193932570.1">
    <property type="nucleotide sequence ID" value="NZ_CAWPMZ010000062.1"/>
</dbReference>
<keyword evidence="2" id="KW-1185">Reference proteome</keyword>